<sequence>MLLCGCSRVLVAIVGATQTQFSKLAEVQYQAHNQRVQTLVDDVAKNAPAGSKAVVAALKSTVTATNGLYETVQRPTRQATEVAESNFETVVAAASKAT</sequence>
<dbReference type="RefSeq" id="WP_179258314.1">
    <property type="nucleotide sequence ID" value="NZ_MTHB01000087.1"/>
</dbReference>
<dbReference type="EMBL" id="MTHB01000087">
    <property type="protein sequence ID" value="OXC77951.1"/>
    <property type="molecule type" value="Genomic_DNA"/>
</dbReference>
<evidence type="ECO:0000313" key="2">
    <source>
        <dbReference type="Proteomes" id="UP000214720"/>
    </source>
</evidence>
<protein>
    <submittedName>
        <fullName evidence="1">Granule-associated protein</fullName>
    </submittedName>
</protein>
<gene>
    <name evidence="1" type="ORF">BSU04_14315</name>
</gene>
<dbReference type="Proteomes" id="UP000214720">
    <property type="component" value="Unassembled WGS sequence"/>
</dbReference>
<reference evidence="2" key="1">
    <citation type="submission" date="2017-01" db="EMBL/GenBank/DDBJ databases">
        <title>Genome Analysis of Deinococcus marmoris KOPRI26562.</title>
        <authorList>
            <person name="Kim J.H."/>
            <person name="Oh H.-M."/>
        </authorList>
    </citation>
    <scope>NUCLEOTIDE SEQUENCE [LARGE SCALE GENOMIC DNA]</scope>
    <source>
        <strain evidence="2">PAMC 26633</strain>
    </source>
</reference>
<comment type="caution">
    <text evidence="1">The sequence shown here is derived from an EMBL/GenBank/DDBJ whole genome shotgun (WGS) entry which is preliminary data.</text>
</comment>
<organism evidence="1 2">
    <name type="scientific">Caballeronia sordidicola</name>
    <name type="common">Burkholderia sordidicola</name>
    <dbReference type="NCBI Taxonomy" id="196367"/>
    <lineage>
        <taxon>Bacteria</taxon>
        <taxon>Pseudomonadati</taxon>
        <taxon>Pseudomonadota</taxon>
        <taxon>Betaproteobacteria</taxon>
        <taxon>Burkholderiales</taxon>
        <taxon>Burkholderiaceae</taxon>
        <taxon>Caballeronia</taxon>
    </lineage>
</organism>
<dbReference type="AlphaFoldDB" id="A0A226X3E7"/>
<proteinExistence type="predicted"/>
<accession>A0A226X3E7</accession>
<name>A0A226X3E7_CABSO</name>
<evidence type="ECO:0000313" key="1">
    <source>
        <dbReference type="EMBL" id="OXC77951.1"/>
    </source>
</evidence>